<geneLocation type="plasmid" evidence="2">
    <name>II</name>
</geneLocation>
<protein>
    <submittedName>
        <fullName evidence="2">Uncharacterized protein</fullName>
    </submittedName>
</protein>
<accession>A0A375IN07</accession>
<gene>
    <name evidence="2" type="ORF">CT19425_MP70184</name>
</gene>
<evidence type="ECO:0000256" key="1">
    <source>
        <dbReference type="SAM" id="MobiDB-lite"/>
    </source>
</evidence>
<reference evidence="2 3" key="1">
    <citation type="submission" date="2018-01" db="EMBL/GenBank/DDBJ databases">
        <authorList>
            <person name="Gaut B.S."/>
            <person name="Morton B.R."/>
            <person name="Clegg M.T."/>
            <person name="Duvall M.R."/>
        </authorList>
    </citation>
    <scope>NUCLEOTIDE SEQUENCE [LARGE SCALE GENOMIC DNA]</scope>
    <source>
        <strain evidence="2">Cupriavidus taiwanensis LMG 19425</strain>
        <plasmid evidence="3">Plasmid ii</plasmid>
    </source>
</reference>
<name>A0A375IN07_9BURK</name>
<dbReference type="Proteomes" id="UP000255505">
    <property type="component" value="Plasmid II"/>
</dbReference>
<dbReference type="AlphaFoldDB" id="A0A375IN07"/>
<keyword evidence="2" id="KW-0614">Plasmid</keyword>
<feature type="region of interest" description="Disordered" evidence="1">
    <location>
        <begin position="1"/>
        <end position="23"/>
    </location>
</feature>
<sequence>MQYGVQARPVTPEPGNGGRRGLTSRYRVRFGVCEFARTSTAGMRKTTTSSACRYP</sequence>
<dbReference type="EMBL" id="LT991977">
    <property type="protein sequence ID" value="SPK76024.1"/>
    <property type="molecule type" value="Genomic_DNA"/>
</dbReference>
<evidence type="ECO:0000313" key="2">
    <source>
        <dbReference type="EMBL" id="SPK76024.1"/>
    </source>
</evidence>
<organism evidence="2 3">
    <name type="scientific">Cupriavidus taiwanensis</name>
    <dbReference type="NCBI Taxonomy" id="164546"/>
    <lineage>
        <taxon>Bacteria</taxon>
        <taxon>Pseudomonadati</taxon>
        <taxon>Pseudomonadota</taxon>
        <taxon>Betaproteobacteria</taxon>
        <taxon>Burkholderiales</taxon>
        <taxon>Burkholderiaceae</taxon>
        <taxon>Cupriavidus</taxon>
    </lineage>
</organism>
<evidence type="ECO:0000313" key="3">
    <source>
        <dbReference type="Proteomes" id="UP000255505"/>
    </source>
</evidence>
<proteinExistence type="predicted"/>